<dbReference type="SUPFAM" id="SSF55785">
    <property type="entry name" value="PYP-like sensor domain (PAS domain)"/>
    <property type="match status" value="1"/>
</dbReference>
<dbReference type="RefSeq" id="WP_310259574.1">
    <property type="nucleotide sequence ID" value="NZ_JAVDXU010000001.1"/>
</dbReference>
<keyword evidence="9" id="KW-0418">Kinase</keyword>
<dbReference type="PROSITE" id="PS50894">
    <property type="entry name" value="HPT"/>
    <property type="match status" value="1"/>
</dbReference>
<dbReference type="PANTHER" id="PTHR45339">
    <property type="entry name" value="HYBRID SIGNAL TRANSDUCTION HISTIDINE KINASE J"/>
    <property type="match status" value="1"/>
</dbReference>
<evidence type="ECO:0000259" key="19">
    <source>
        <dbReference type="PROSITE" id="PS50110"/>
    </source>
</evidence>
<evidence type="ECO:0000256" key="1">
    <source>
        <dbReference type="ARBA" id="ARBA00000085"/>
    </source>
</evidence>
<dbReference type="CDD" id="cd00082">
    <property type="entry name" value="HisKA"/>
    <property type="match status" value="1"/>
</dbReference>
<dbReference type="Pfam" id="PF01627">
    <property type="entry name" value="Hpt"/>
    <property type="match status" value="1"/>
</dbReference>
<keyword evidence="5 15" id="KW-0597">Phosphoprotein</keyword>
<dbReference type="InterPro" id="IPR003660">
    <property type="entry name" value="HAMP_dom"/>
</dbReference>
<feature type="transmembrane region" description="Helical" evidence="17">
    <location>
        <begin position="320"/>
        <end position="339"/>
    </location>
</feature>
<dbReference type="CDD" id="cd17546">
    <property type="entry name" value="REC_hyHK_CKI1_RcsC-like"/>
    <property type="match status" value="2"/>
</dbReference>
<dbReference type="Gene3D" id="3.30.565.10">
    <property type="entry name" value="Histidine kinase-like ATPase, C-terminal domain"/>
    <property type="match status" value="1"/>
</dbReference>
<dbReference type="InterPro" id="IPR013656">
    <property type="entry name" value="PAS_4"/>
</dbReference>
<dbReference type="CDD" id="cd16922">
    <property type="entry name" value="HATPase_EvgS-ArcB-TorS-like"/>
    <property type="match status" value="1"/>
</dbReference>
<keyword evidence="6" id="KW-0808">Transferase</keyword>
<keyword evidence="24" id="KW-1185">Reference proteome</keyword>
<evidence type="ECO:0000256" key="14">
    <source>
        <dbReference type="PROSITE-ProRule" id="PRU00110"/>
    </source>
</evidence>
<feature type="domain" description="PAC" evidence="20">
    <location>
        <begin position="478"/>
        <end position="534"/>
    </location>
</feature>
<evidence type="ECO:0000256" key="2">
    <source>
        <dbReference type="ARBA" id="ARBA00004651"/>
    </source>
</evidence>
<evidence type="ECO:0000256" key="7">
    <source>
        <dbReference type="ARBA" id="ARBA00022692"/>
    </source>
</evidence>
<dbReference type="InterPro" id="IPR000014">
    <property type="entry name" value="PAS"/>
</dbReference>
<protein>
    <recommendedName>
        <fullName evidence="3">histidine kinase</fullName>
        <ecNumber evidence="3">2.7.13.3</ecNumber>
    </recommendedName>
</protein>
<sequence>MATVQAPESPRRAWRVGPALLLGLMLLSMLPLGLVGLWQLSSFEASLHETVTEGLVAISRKKVHEINEYLNEVEVDGRLVAQAGDTRELLVQRGDAVATRVTAGSRAFFERLYDSGKYLNLLLVQPDGRISFAMKAPAGSTPELARLDGGAYEGSELLAAHRRALGQLDPQLTPAQRLRGEGPATLFLVHPVVDGDRVLGSVVLQLDLDRLLRVATERSGLALTGETVLAQREGDRAVFINELKRAPRQTLSGSLDLAAMDLPPAVRGLRGESGSGLTRDYAGVDVVASWRHLPALDWGISVNIDAAEAYAPARALRDRVFIALGLSLLLALGLGLLLGRRLVEPVQMLNDAANRIAGGKLDERAPVCGFAEFRGLARSFNHMTEQLVVERQLLEARVEQRTRALNDSEQRFRGVFERAQVGIALCDAQGAILDVNQALTAMLCREAGELRGAKLADLPDFRPGRVLGGELARLASARLEHVRFERGFALPGGGELFIDGSASAIRDRRGRLVNVVQMLVDVTERHRAEVDLVRARLAAEAASQAKSDFLANMSHEIRTPMSGALGMLNLLLRTELTPRQLDYASKARTAAQALLAVINDVLDFSKVEAGKMELDPHRFELSDFMRELAVILSANVGNKDIEVLFRLDPRLPSALVGDATRLRQVLLNLAGNALKFTERGEVVLGLTLLGQEGDRARLRFEVSDTGIGIAADKLEHIFVGFSQAEQSTSRRYGGTGLGLAISRRLVALMGGELRVDSRVGEGSRFHFELAMDAAPADSDAADVAQRGLKVLIVDDNPMAREVLQGIGESLGWDCDLAASGEQALALVHEAAERGERPYDPQGWAAPSPPPEGVQASRGGPSKPYQLILMDWRMPGLDGWETSRRIRDSHESDAPVIIMVTAHGRELLAERSEQDIQGLGGYLVKPVTASMLHDAVAEATQGVPAPLPRAGAGEPRLAGMRLLIVEDNGFNQQVAQELLEGEGAIVTLAGGGVEGAHLAQVAEPGFDAVLMDLQMPDIDGFEATQRILKRRPDALIIAMTANAMESDRQACLAAGMRDHVAKPVDLEQLVACLRRHVGLIAARPAPPLAPAPLLEKEAALHRLGGRQALYERLVKSFAQDAPVELEALKRHLQQQASADATRVLHTLRGLAGAVGATALAAVAGRQELALREGADMSAVDLAALQGLLDASLAALESVAAPPAPPAPAGPAAGDPLEALRRLRQLLVERNMRSVAVCEQLAAEHAGALGAELAQLTAAVTRLDFAKALKACDLLLDRLNPR</sequence>
<dbReference type="SUPFAM" id="SSF55874">
    <property type="entry name" value="ATPase domain of HSP90 chaperone/DNA topoisomerase II/histidine kinase"/>
    <property type="match status" value="1"/>
</dbReference>
<feature type="domain" description="HAMP" evidence="21">
    <location>
        <begin position="340"/>
        <end position="392"/>
    </location>
</feature>
<dbReference type="InterPro" id="IPR000700">
    <property type="entry name" value="PAS-assoc_C"/>
</dbReference>
<evidence type="ECO:0000259" key="22">
    <source>
        <dbReference type="PROSITE" id="PS50894"/>
    </source>
</evidence>
<dbReference type="EC" id="2.7.13.3" evidence="3"/>
<keyword evidence="11 17" id="KW-1133">Transmembrane helix</keyword>
<dbReference type="PROSITE" id="PS50113">
    <property type="entry name" value="PAC"/>
    <property type="match status" value="1"/>
</dbReference>
<dbReference type="SMART" id="SM00091">
    <property type="entry name" value="PAS"/>
    <property type="match status" value="1"/>
</dbReference>
<evidence type="ECO:0000256" key="4">
    <source>
        <dbReference type="ARBA" id="ARBA00022475"/>
    </source>
</evidence>
<dbReference type="SUPFAM" id="SSF158472">
    <property type="entry name" value="HAMP domain-like"/>
    <property type="match status" value="1"/>
</dbReference>
<dbReference type="PROSITE" id="PS50885">
    <property type="entry name" value="HAMP"/>
    <property type="match status" value="1"/>
</dbReference>
<dbReference type="SMART" id="SM00073">
    <property type="entry name" value="HPT"/>
    <property type="match status" value="1"/>
</dbReference>
<dbReference type="InterPro" id="IPR003661">
    <property type="entry name" value="HisK_dim/P_dom"/>
</dbReference>
<dbReference type="Proteomes" id="UP001180453">
    <property type="component" value="Unassembled WGS sequence"/>
</dbReference>
<dbReference type="SUPFAM" id="SSF47384">
    <property type="entry name" value="Homodimeric domain of signal transducing histidine kinase"/>
    <property type="match status" value="1"/>
</dbReference>
<dbReference type="Gene3D" id="3.40.50.2300">
    <property type="match status" value="2"/>
</dbReference>
<dbReference type="InterPro" id="IPR036890">
    <property type="entry name" value="HATPase_C_sf"/>
</dbReference>
<dbReference type="PROSITE" id="PS50109">
    <property type="entry name" value="HIS_KIN"/>
    <property type="match status" value="1"/>
</dbReference>
<feature type="transmembrane region" description="Helical" evidence="17">
    <location>
        <begin position="20"/>
        <end position="38"/>
    </location>
</feature>
<evidence type="ECO:0000256" key="12">
    <source>
        <dbReference type="ARBA" id="ARBA00023012"/>
    </source>
</evidence>
<dbReference type="Pfam" id="PF02518">
    <property type="entry name" value="HATPase_c"/>
    <property type="match status" value="1"/>
</dbReference>
<evidence type="ECO:0000313" key="23">
    <source>
        <dbReference type="EMBL" id="MDR7267582.1"/>
    </source>
</evidence>
<feature type="modified residue" description="Phosphohistidine" evidence="14">
    <location>
        <position position="1144"/>
    </location>
</feature>
<dbReference type="SMART" id="SM00387">
    <property type="entry name" value="HATPase_c"/>
    <property type="match status" value="1"/>
</dbReference>
<dbReference type="InterPro" id="IPR005467">
    <property type="entry name" value="His_kinase_dom"/>
</dbReference>
<dbReference type="PANTHER" id="PTHR45339:SF1">
    <property type="entry name" value="HYBRID SIGNAL TRANSDUCTION HISTIDINE KINASE J"/>
    <property type="match status" value="1"/>
</dbReference>
<dbReference type="InterPro" id="IPR036097">
    <property type="entry name" value="HisK_dim/P_sf"/>
</dbReference>
<accession>A0ABU1YFF5</accession>
<evidence type="ECO:0000256" key="3">
    <source>
        <dbReference type="ARBA" id="ARBA00012438"/>
    </source>
</evidence>
<feature type="region of interest" description="Disordered" evidence="16">
    <location>
        <begin position="835"/>
        <end position="859"/>
    </location>
</feature>
<dbReference type="InterPro" id="IPR003594">
    <property type="entry name" value="HATPase_dom"/>
</dbReference>
<keyword evidence="8" id="KW-0547">Nucleotide-binding</keyword>
<keyword evidence="7 17" id="KW-0812">Transmembrane</keyword>
<dbReference type="CDD" id="cd06225">
    <property type="entry name" value="HAMP"/>
    <property type="match status" value="1"/>
</dbReference>
<dbReference type="Gene3D" id="1.20.120.160">
    <property type="entry name" value="HPT domain"/>
    <property type="match status" value="1"/>
</dbReference>
<comment type="caution">
    <text evidence="23">The sequence shown here is derived from an EMBL/GenBank/DDBJ whole genome shotgun (WGS) entry which is preliminary data.</text>
</comment>
<evidence type="ECO:0000256" key="6">
    <source>
        <dbReference type="ARBA" id="ARBA00022679"/>
    </source>
</evidence>
<evidence type="ECO:0000256" key="17">
    <source>
        <dbReference type="SAM" id="Phobius"/>
    </source>
</evidence>
<evidence type="ECO:0000256" key="10">
    <source>
        <dbReference type="ARBA" id="ARBA00022840"/>
    </source>
</evidence>
<feature type="domain" description="Response regulatory" evidence="19">
    <location>
        <begin position="960"/>
        <end position="1076"/>
    </location>
</feature>
<dbReference type="Pfam" id="PF00072">
    <property type="entry name" value="Response_reg"/>
    <property type="match status" value="2"/>
</dbReference>
<dbReference type="SMART" id="SM00304">
    <property type="entry name" value="HAMP"/>
    <property type="match status" value="1"/>
</dbReference>
<dbReference type="Gene3D" id="6.10.340.10">
    <property type="match status" value="1"/>
</dbReference>
<dbReference type="SUPFAM" id="SSF52172">
    <property type="entry name" value="CheY-like"/>
    <property type="match status" value="2"/>
</dbReference>
<dbReference type="InterPro" id="IPR035965">
    <property type="entry name" value="PAS-like_dom_sf"/>
</dbReference>
<feature type="modified residue" description="4-aspartylphosphate" evidence="15">
    <location>
        <position position="1011"/>
    </location>
</feature>
<organism evidence="23 24">
    <name type="scientific">Roseateles saccharophilus</name>
    <name type="common">Pseudomonas saccharophila</name>
    <dbReference type="NCBI Taxonomy" id="304"/>
    <lineage>
        <taxon>Bacteria</taxon>
        <taxon>Pseudomonadati</taxon>
        <taxon>Pseudomonadota</taxon>
        <taxon>Betaproteobacteria</taxon>
        <taxon>Burkholderiales</taxon>
        <taxon>Sphaerotilaceae</taxon>
        <taxon>Roseateles</taxon>
    </lineage>
</organism>
<evidence type="ECO:0000313" key="24">
    <source>
        <dbReference type="Proteomes" id="UP001180453"/>
    </source>
</evidence>
<evidence type="ECO:0000256" key="16">
    <source>
        <dbReference type="SAM" id="MobiDB-lite"/>
    </source>
</evidence>
<dbReference type="InterPro" id="IPR004358">
    <property type="entry name" value="Sig_transdc_His_kin-like_C"/>
</dbReference>
<evidence type="ECO:0000259" key="20">
    <source>
        <dbReference type="PROSITE" id="PS50113"/>
    </source>
</evidence>
<dbReference type="SMART" id="SM00448">
    <property type="entry name" value="REC"/>
    <property type="match status" value="2"/>
</dbReference>
<name>A0ABU1YFF5_ROSSA</name>
<dbReference type="InterPro" id="IPR008207">
    <property type="entry name" value="Sig_transdc_His_kin_Hpt_dom"/>
</dbReference>
<dbReference type="PRINTS" id="PR00344">
    <property type="entry name" value="BCTRLSENSOR"/>
</dbReference>
<keyword evidence="10" id="KW-0067">ATP-binding</keyword>
<evidence type="ECO:0000256" key="11">
    <source>
        <dbReference type="ARBA" id="ARBA00022989"/>
    </source>
</evidence>
<dbReference type="InterPro" id="IPR011006">
    <property type="entry name" value="CheY-like_superfamily"/>
</dbReference>
<dbReference type="Pfam" id="PF00512">
    <property type="entry name" value="HisKA"/>
    <property type="match status" value="1"/>
</dbReference>
<dbReference type="Pfam" id="PF00672">
    <property type="entry name" value="HAMP"/>
    <property type="match status" value="1"/>
</dbReference>
<keyword evidence="12" id="KW-0902">Two-component regulatory system</keyword>
<evidence type="ECO:0000256" key="13">
    <source>
        <dbReference type="ARBA" id="ARBA00023136"/>
    </source>
</evidence>
<dbReference type="SMART" id="SM00388">
    <property type="entry name" value="HisKA"/>
    <property type="match status" value="1"/>
</dbReference>
<evidence type="ECO:0000256" key="15">
    <source>
        <dbReference type="PROSITE-ProRule" id="PRU00169"/>
    </source>
</evidence>
<feature type="domain" description="Response regulatory" evidence="19">
    <location>
        <begin position="789"/>
        <end position="939"/>
    </location>
</feature>
<dbReference type="NCBIfam" id="TIGR00229">
    <property type="entry name" value="sensory_box"/>
    <property type="match status" value="1"/>
</dbReference>
<evidence type="ECO:0000259" key="21">
    <source>
        <dbReference type="PROSITE" id="PS50885"/>
    </source>
</evidence>
<dbReference type="Gene3D" id="3.30.450.20">
    <property type="entry name" value="PAS domain"/>
    <property type="match status" value="1"/>
</dbReference>
<evidence type="ECO:0000256" key="9">
    <source>
        <dbReference type="ARBA" id="ARBA00022777"/>
    </source>
</evidence>
<reference evidence="23 24" key="1">
    <citation type="submission" date="2023-07" db="EMBL/GenBank/DDBJ databases">
        <title>Sorghum-associated microbial communities from plants grown in Nebraska, USA.</title>
        <authorList>
            <person name="Schachtman D."/>
        </authorList>
    </citation>
    <scope>NUCLEOTIDE SEQUENCE [LARGE SCALE GENOMIC DNA]</scope>
    <source>
        <strain evidence="23 24">BE314</strain>
    </source>
</reference>
<dbReference type="EMBL" id="JAVDXU010000001">
    <property type="protein sequence ID" value="MDR7267582.1"/>
    <property type="molecule type" value="Genomic_DNA"/>
</dbReference>
<dbReference type="Pfam" id="PF08448">
    <property type="entry name" value="PAS_4"/>
    <property type="match status" value="1"/>
</dbReference>
<dbReference type="PROSITE" id="PS50110">
    <property type="entry name" value="RESPONSE_REGULATORY"/>
    <property type="match status" value="2"/>
</dbReference>
<dbReference type="InterPro" id="IPR001789">
    <property type="entry name" value="Sig_transdc_resp-reg_receiver"/>
</dbReference>
<comment type="catalytic activity">
    <reaction evidence="1">
        <text>ATP + protein L-histidine = ADP + protein N-phospho-L-histidine.</text>
        <dbReference type="EC" id="2.7.13.3"/>
    </reaction>
</comment>
<evidence type="ECO:0000256" key="8">
    <source>
        <dbReference type="ARBA" id="ARBA00022741"/>
    </source>
</evidence>
<dbReference type="Gene3D" id="1.10.287.130">
    <property type="match status" value="1"/>
</dbReference>
<feature type="domain" description="HPt" evidence="22">
    <location>
        <begin position="1105"/>
        <end position="1201"/>
    </location>
</feature>
<dbReference type="CDD" id="cd00130">
    <property type="entry name" value="PAS"/>
    <property type="match status" value="1"/>
</dbReference>
<gene>
    <name evidence="23" type="ORF">J2X20_000211</name>
</gene>
<keyword evidence="13 17" id="KW-0472">Membrane</keyword>
<feature type="domain" description="Histidine kinase" evidence="18">
    <location>
        <begin position="552"/>
        <end position="773"/>
    </location>
</feature>
<feature type="modified residue" description="4-aspartylphosphate" evidence="15">
    <location>
        <position position="870"/>
    </location>
</feature>
<keyword evidence="4" id="KW-1003">Cell membrane</keyword>
<evidence type="ECO:0000256" key="5">
    <source>
        <dbReference type="ARBA" id="ARBA00022553"/>
    </source>
</evidence>
<dbReference type="CDD" id="cd18774">
    <property type="entry name" value="PDC2_HK_sensor"/>
    <property type="match status" value="1"/>
</dbReference>
<evidence type="ECO:0000259" key="18">
    <source>
        <dbReference type="PROSITE" id="PS50109"/>
    </source>
</evidence>
<dbReference type="InterPro" id="IPR036641">
    <property type="entry name" value="HPT_dom_sf"/>
</dbReference>
<comment type="subcellular location">
    <subcellularLocation>
        <location evidence="2">Cell membrane</location>
        <topology evidence="2">Multi-pass membrane protein</topology>
    </subcellularLocation>
</comment>
<proteinExistence type="predicted"/>
<dbReference type="SUPFAM" id="SSF47226">
    <property type="entry name" value="Histidine-containing phosphotransfer domain, HPT domain"/>
    <property type="match status" value="1"/>
</dbReference>